<reference evidence="2 4" key="1">
    <citation type="submission" date="2017-01" db="EMBL/GenBank/DDBJ databases">
        <authorList>
            <person name="Varghese N."/>
            <person name="Submissions S."/>
        </authorList>
    </citation>
    <scope>NUCLEOTIDE SEQUENCE [LARGE SCALE GENOMIC DNA]</scope>
    <source>
        <strain evidence="2 4">DSM 18447</strain>
    </source>
</reference>
<gene>
    <name evidence="3" type="ORF">JHX88_14815</name>
    <name evidence="2" type="ORF">SAMN05421772_10883</name>
</gene>
<dbReference type="Proteomes" id="UP001215549">
    <property type="component" value="Chromosome"/>
</dbReference>
<dbReference type="Proteomes" id="UP000186216">
    <property type="component" value="Unassembled WGS sequence"/>
</dbReference>
<dbReference type="InterPro" id="IPR001343">
    <property type="entry name" value="Hemolysn_Ca-bd"/>
</dbReference>
<keyword evidence="5" id="KW-1185">Reference proteome</keyword>
<dbReference type="RefSeq" id="WP_076526476.1">
    <property type="nucleotide sequence ID" value="NZ_CP067140.1"/>
</dbReference>
<name>A0AA46A629_9RHOB</name>
<evidence type="ECO:0000313" key="2">
    <source>
        <dbReference type="EMBL" id="SIS90758.1"/>
    </source>
</evidence>
<evidence type="ECO:0008006" key="6">
    <source>
        <dbReference type="Google" id="ProtNLM"/>
    </source>
</evidence>
<feature type="compositionally biased region" description="Basic and acidic residues" evidence="1">
    <location>
        <begin position="8"/>
        <end position="19"/>
    </location>
</feature>
<dbReference type="Gene3D" id="2.150.10.10">
    <property type="entry name" value="Serralysin-like metalloprotease, C-terminal"/>
    <property type="match status" value="1"/>
</dbReference>
<dbReference type="EMBL" id="CP067140">
    <property type="protein sequence ID" value="WCR02167.1"/>
    <property type="molecule type" value="Genomic_DNA"/>
</dbReference>
<dbReference type="SUPFAM" id="SSF51120">
    <property type="entry name" value="beta-Roll"/>
    <property type="match status" value="1"/>
</dbReference>
<sequence>MIGTDGNDWLRGDMGKDTLKGGAGSDVFIFTRNGGQDRIKDFQDDIDTVEIRGLDIIGSFAQTRDLATQKGDDVFFEFGDGDRLIVKDTRIATF</sequence>
<dbReference type="PROSITE" id="PS00330">
    <property type="entry name" value="HEMOLYSIN_CALCIUM"/>
    <property type="match status" value="1"/>
</dbReference>
<reference evidence="3 5" key="2">
    <citation type="submission" date="2021-01" db="EMBL/GenBank/DDBJ databases">
        <title>Biogeographic distribution of Paracoccus.</title>
        <authorList>
            <person name="Hollensteiner J."/>
            <person name="Leineberger J."/>
            <person name="Brinkhoff T."/>
            <person name="Daniel R."/>
        </authorList>
    </citation>
    <scope>NUCLEOTIDE SEQUENCE [LARGE SCALE GENOMIC DNA]</scope>
    <source>
        <strain evidence="3 5">DSM 18447</strain>
    </source>
</reference>
<accession>A0AA46A629</accession>
<dbReference type="InterPro" id="IPR011049">
    <property type="entry name" value="Serralysin-like_metalloprot_C"/>
</dbReference>
<protein>
    <recommendedName>
        <fullName evidence="6">Hemolysin-type calcium-binding repeat-containing protein</fullName>
    </recommendedName>
</protein>
<dbReference type="EMBL" id="FTOU01000008">
    <property type="protein sequence ID" value="SIS90758.1"/>
    <property type="molecule type" value="Genomic_DNA"/>
</dbReference>
<organism evidence="2 4">
    <name type="scientific">Paracoccus saliphilus</name>
    <dbReference type="NCBI Taxonomy" id="405559"/>
    <lineage>
        <taxon>Bacteria</taxon>
        <taxon>Pseudomonadati</taxon>
        <taxon>Pseudomonadota</taxon>
        <taxon>Alphaproteobacteria</taxon>
        <taxon>Rhodobacterales</taxon>
        <taxon>Paracoccaceae</taxon>
        <taxon>Paracoccus</taxon>
    </lineage>
</organism>
<evidence type="ECO:0000313" key="5">
    <source>
        <dbReference type="Proteomes" id="UP001215549"/>
    </source>
</evidence>
<feature type="region of interest" description="Disordered" evidence="1">
    <location>
        <begin position="1"/>
        <end position="23"/>
    </location>
</feature>
<evidence type="ECO:0000313" key="4">
    <source>
        <dbReference type="Proteomes" id="UP000186216"/>
    </source>
</evidence>
<dbReference type="AlphaFoldDB" id="A0AA46A629"/>
<dbReference type="GO" id="GO:0005509">
    <property type="term" value="F:calcium ion binding"/>
    <property type="evidence" value="ECO:0007669"/>
    <property type="project" value="InterPro"/>
</dbReference>
<dbReference type="InterPro" id="IPR018511">
    <property type="entry name" value="Hemolysin-typ_Ca-bd_CS"/>
</dbReference>
<proteinExistence type="predicted"/>
<evidence type="ECO:0000256" key="1">
    <source>
        <dbReference type="SAM" id="MobiDB-lite"/>
    </source>
</evidence>
<evidence type="ECO:0000313" key="3">
    <source>
        <dbReference type="EMBL" id="WCR02167.1"/>
    </source>
</evidence>
<dbReference type="Pfam" id="PF00353">
    <property type="entry name" value="HemolysinCabind"/>
    <property type="match status" value="1"/>
</dbReference>